<gene>
    <name evidence="1" type="ORF">B296_00055813</name>
</gene>
<name>A0A426X1F2_ENSVE</name>
<comment type="caution">
    <text evidence="1">The sequence shown here is derived from an EMBL/GenBank/DDBJ whole genome shotgun (WGS) entry which is preliminary data.</text>
</comment>
<proteinExistence type="predicted"/>
<protein>
    <submittedName>
        <fullName evidence="1">Uncharacterized protein</fullName>
    </submittedName>
</protein>
<sequence>MRFRGARSPFPLIWRKISVRVELRGVVGGRERLKSDPSILLLDGLEVGPRGCSVRGHFYSRFSTIRVSTTMKWFALYIISGTVVGGFSTKDHNNLDRRIPIRKAWITKEGCTSGIARVSVANLLTNWARGSSLPWAMPSSEATVGFGRALARKFCSSSFAS</sequence>
<evidence type="ECO:0000313" key="1">
    <source>
        <dbReference type="EMBL" id="RRT33293.1"/>
    </source>
</evidence>
<dbReference type="EMBL" id="AMZH03029383">
    <property type="protein sequence ID" value="RRT33293.1"/>
    <property type="molecule type" value="Genomic_DNA"/>
</dbReference>
<evidence type="ECO:0000313" key="2">
    <source>
        <dbReference type="Proteomes" id="UP000287651"/>
    </source>
</evidence>
<accession>A0A426X1F2</accession>
<dbReference type="Proteomes" id="UP000287651">
    <property type="component" value="Unassembled WGS sequence"/>
</dbReference>
<organism evidence="1 2">
    <name type="scientific">Ensete ventricosum</name>
    <name type="common">Abyssinian banana</name>
    <name type="synonym">Musa ensete</name>
    <dbReference type="NCBI Taxonomy" id="4639"/>
    <lineage>
        <taxon>Eukaryota</taxon>
        <taxon>Viridiplantae</taxon>
        <taxon>Streptophyta</taxon>
        <taxon>Embryophyta</taxon>
        <taxon>Tracheophyta</taxon>
        <taxon>Spermatophyta</taxon>
        <taxon>Magnoliopsida</taxon>
        <taxon>Liliopsida</taxon>
        <taxon>Zingiberales</taxon>
        <taxon>Musaceae</taxon>
        <taxon>Ensete</taxon>
    </lineage>
</organism>
<dbReference type="AlphaFoldDB" id="A0A426X1F2"/>
<reference evidence="1 2" key="1">
    <citation type="journal article" date="2014" name="Agronomy (Basel)">
        <title>A Draft Genome Sequence for Ensete ventricosum, the Drought-Tolerant Tree Against Hunger.</title>
        <authorList>
            <person name="Harrison J."/>
            <person name="Moore K.A."/>
            <person name="Paszkiewicz K."/>
            <person name="Jones T."/>
            <person name="Grant M."/>
            <person name="Ambacheew D."/>
            <person name="Muzemil S."/>
            <person name="Studholme D.J."/>
        </authorList>
    </citation>
    <scope>NUCLEOTIDE SEQUENCE [LARGE SCALE GENOMIC DNA]</scope>
</reference>